<dbReference type="InterPro" id="IPR016148">
    <property type="entry name" value="Pili_assmbl_chaperone_C"/>
</dbReference>
<dbReference type="PANTHER" id="PTHR30251">
    <property type="entry name" value="PILUS ASSEMBLY CHAPERONE"/>
    <property type="match status" value="1"/>
</dbReference>
<reference evidence="9 10" key="1">
    <citation type="submission" date="2018-10" db="EMBL/GenBank/DDBJ databases">
        <title>GWAS and RNA-Seq identify cryptic mechanisms of antimicrobial resistance in Acinetobacter baumannii.</title>
        <authorList>
            <person name="Sahl J.W."/>
        </authorList>
    </citation>
    <scope>NUCLEOTIDE SEQUENCE [LARGE SCALE GENOMIC DNA]</scope>
    <source>
        <strain evidence="9 10">TG41018</strain>
    </source>
</reference>
<evidence type="ECO:0000256" key="1">
    <source>
        <dbReference type="ARBA" id="ARBA00004418"/>
    </source>
</evidence>
<evidence type="ECO:0000259" key="7">
    <source>
        <dbReference type="Pfam" id="PF00345"/>
    </source>
</evidence>
<feature type="signal peptide" evidence="6">
    <location>
        <begin position="1"/>
        <end position="25"/>
    </location>
</feature>
<comment type="caution">
    <text evidence="9">The sequence shown here is derived from an EMBL/GenBank/DDBJ whole genome shotgun (WGS) entry which is preliminary data.</text>
</comment>
<accession>A0A3R9RBD8</accession>
<dbReference type="InterPro" id="IPR008962">
    <property type="entry name" value="PapD-like_sf"/>
</dbReference>
<dbReference type="InterPro" id="IPR016147">
    <property type="entry name" value="Pili_assmbl_chaperone_N"/>
</dbReference>
<evidence type="ECO:0000256" key="3">
    <source>
        <dbReference type="ARBA" id="ARBA00022729"/>
    </source>
</evidence>
<evidence type="ECO:0000259" key="8">
    <source>
        <dbReference type="Pfam" id="PF02753"/>
    </source>
</evidence>
<dbReference type="InterPro" id="IPR001829">
    <property type="entry name" value="Pili_assmbl_chaperone_bac"/>
</dbReference>
<dbReference type="SUPFAM" id="SSF49584">
    <property type="entry name" value="Periplasmic chaperone C-domain"/>
    <property type="match status" value="1"/>
</dbReference>
<keyword evidence="3 6" id="KW-0732">Signal</keyword>
<evidence type="ECO:0000256" key="5">
    <source>
        <dbReference type="ARBA" id="ARBA00023186"/>
    </source>
</evidence>
<dbReference type="GO" id="GO:0030288">
    <property type="term" value="C:outer membrane-bounded periplasmic space"/>
    <property type="evidence" value="ECO:0007669"/>
    <property type="project" value="InterPro"/>
</dbReference>
<dbReference type="InterPro" id="IPR050643">
    <property type="entry name" value="Periplasmic_pilus_chap"/>
</dbReference>
<evidence type="ECO:0000256" key="6">
    <source>
        <dbReference type="SAM" id="SignalP"/>
    </source>
</evidence>
<dbReference type="Pfam" id="PF02753">
    <property type="entry name" value="PapD_C"/>
    <property type="match status" value="1"/>
</dbReference>
<dbReference type="SUPFAM" id="SSF49354">
    <property type="entry name" value="PapD-like"/>
    <property type="match status" value="1"/>
</dbReference>
<keyword evidence="4" id="KW-0574">Periplasm</keyword>
<dbReference type="GO" id="GO:0071555">
    <property type="term" value="P:cell wall organization"/>
    <property type="evidence" value="ECO:0007669"/>
    <property type="project" value="InterPro"/>
</dbReference>
<evidence type="ECO:0000256" key="2">
    <source>
        <dbReference type="ARBA" id="ARBA00007399"/>
    </source>
</evidence>
<dbReference type="InterPro" id="IPR036316">
    <property type="entry name" value="Pili_assmbl_chap_C_dom_sf"/>
</dbReference>
<dbReference type="PANTHER" id="PTHR30251:SF10">
    <property type="entry name" value="FIMBRIAL CHAPERONE YEHC-RELATED"/>
    <property type="match status" value="1"/>
</dbReference>
<evidence type="ECO:0000256" key="4">
    <source>
        <dbReference type="ARBA" id="ARBA00022764"/>
    </source>
</evidence>
<evidence type="ECO:0000313" key="9">
    <source>
        <dbReference type="EMBL" id="RSO54741.1"/>
    </source>
</evidence>
<organism evidence="9 10">
    <name type="scientific">Acinetobacter lactucae</name>
    <dbReference type="NCBI Taxonomy" id="1785128"/>
    <lineage>
        <taxon>Bacteria</taxon>
        <taxon>Pseudomonadati</taxon>
        <taxon>Pseudomonadota</taxon>
        <taxon>Gammaproteobacteria</taxon>
        <taxon>Moraxellales</taxon>
        <taxon>Moraxellaceae</taxon>
        <taxon>Acinetobacter</taxon>
        <taxon>Acinetobacter calcoaceticus/baumannii complex</taxon>
    </lineage>
</organism>
<dbReference type="Pfam" id="PF00345">
    <property type="entry name" value="PapD_N"/>
    <property type="match status" value="1"/>
</dbReference>
<dbReference type="PRINTS" id="PR00969">
    <property type="entry name" value="CHAPERONPILI"/>
</dbReference>
<evidence type="ECO:0000313" key="10">
    <source>
        <dbReference type="Proteomes" id="UP000276905"/>
    </source>
</evidence>
<keyword evidence="5" id="KW-0143">Chaperone</keyword>
<proteinExistence type="inferred from homology"/>
<feature type="domain" description="Pili assembly chaperone N-terminal" evidence="7">
    <location>
        <begin position="27"/>
        <end position="159"/>
    </location>
</feature>
<gene>
    <name evidence="9" type="ORF">EA756_14685</name>
</gene>
<dbReference type="RefSeq" id="WP_057105840.1">
    <property type="nucleotide sequence ID" value="NZ_LJPG01000067.1"/>
</dbReference>
<feature type="chain" id="PRO_5018556185" evidence="6">
    <location>
        <begin position="26"/>
        <end position="248"/>
    </location>
</feature>
<comment type="subcellular location">
    <subcellularLocation>
        <location evidence="1">Periplasm</location>
    </subcellularLocation>
</comment>
<sequence>MLFRGRKFFWGLACLQVALTTTGHAEIVLHGTRVIYPSDAREITLQLSNNGTAPSLVQAWIDDGNAKLTPDEANVPFVITPPISRVEAAKGQTLRITALPNSSQLSQQQESIFWLNVLDIPPKPEGKTQQKDQATSTSNNFLQLAIRSRIKFFYRPIDLKDNIDQISEKAQWKVNDQYLVIKNPTPFFLTITSIFQGSEGHKTDLLQQGLMISPFSEDKIKLKNKNLADMSFVYINDYGGRVEHPIKF</sequence>
<dbReference type="AlphaFoldDB" id="A0A3R9RBD8"/>
<dbReference type="InterPro" id="IPR013783">
    <property type="entry name" value="Ig-like_fold"/>
</dbReference>
<dbReference type="Gene3D" id="2.60.40.10">
    <property type="entry name" value="Immunoglobulins"/>
    <property type="match status" value="2"/>
</dbReference>
<dbReference type="Proteomes" id="UP000276905">
    <property type="component" value="Unassembled WGS sequence"/>
</dbReference>
<dbReference type="EMBL" id="RFES01000010">
    <property type="protein sequence ID" value="RSO54741.1"/>
    <property type="molecule type" value="Genomic_DNA"/>
</dbReference>
<comment type="similarity">
    <text evidence="2">Belongs to the periplasmic pilus chaperone family.</text>
</comment>
<protein>
    <submittedName>
        <fullName evidence="9">Molecular chaperone</fullName>
    </submittedName>
</protein>
<feature type="domain" description="Pili assembly chaperone C-terminal" evidence="8">
    <location>
        <begin position="181"/>
        <end position="242"/>
    </location>
</feature>
<name>A0A3R9RBD8_9GAMM</name>